<protein>
    <recommendedName>
        <fullName evidence="4">Coenzyme Q-binding protein COQ10 START domain-containing protein</fullName>
    </recommendedName>
</protein>
<dbReference type="InterPro" id="IPR005031">
    <property type="entry name" value="COQ10_START"/>
</dbReference>
<reference evidence="5" key="1">
    <citation type="submission" date="2021-01" db="EMBL/GenBank/DDBJ databases">
        <authorList>
            <person name="Corre E."/>
            <person name="Pelletier E."/>
            <person name="Niang G."/>
            <person name="Scheremetjew M."/>
            <person name="Finn R."/>
            <person name="Kale V."/>
            <person name="Holt S."/>
            <person name="Cochrane G."/>
            <person name="Meng A."/>
            <person name="Brown T."/>
            <person name="Cohen L."/>
        </authorList>
    </citation>
    <scope>NUCLEOTIDE SEQUENCE</scope>
    <source>
        <strain evidence="5">GSO104</strain>
    </source>
</reference>
<sequence>MSSCSFTMQQVLVAFFLFSSSLLFVNGSNFNEPHSHQGVVTPFERGDPKVKLDKKALTILTSGKPYQTQIQSGTAGRGMVVQDIDAPTDVVWGRILDYDNYANMVPKTVESKNYKVIDHKPTKANPLEQTIYTRMKVGFPMLKLEFFIKHLYFPSENSLTWTLDYDKSSDFNDSCGYWYVVPHPDKPDWTRVYYSVEVALFDWVPKFVVDFMSSKALTDATAWVKKYSELEWSKQAKNRVSSDGDTAGESGTASTGAAVKKERTGLSFFSPKKRKEKEAEEAAAVAAAAAEVCEEDGDEEAKSVGEVLKRVGWTRVALVAIVCILGLYNASLAFDRFRDDGN</sequence>
<dbReference type="Pfam" id="PF03364">
    <property type="entry name" value="Polyketide_cyc"/>
    <property type="match status" value="1"/>
</dbReference>
<evidence type="ECO:0000259" key="4">
    <source>
        <dbReference type="Pfam" id="PF03364"/>
    </source>
</evidence>
<feature type="region of interest" description="Disordered" evidence="1">
    <location>
        <begin position="238"/>
        <end position="259"/>
    </location>
</feature>
<name>A0A6U3P4E9_9STRA</name>
<dbReference type="Gene3D" id="3.30.530.20">
    <property type="match status" value="1"/>
</dbReference>
<proteinExistence type="predicted"/>
<feature type="compositionally biased region" description="Low complexity" evidence="1">
    <location>
        <begin position="244"/>
        <end position="258"/>
    </location>
</feature>
<evidence type="ECO:0000256" key="2">
    <source>
        <dbReference type="SAM" id="Phobius"/>
    </source>
</evidence>
<feature type="chain" id="PRO_5030160054" description="Coenzyme Q-binding protein COQ10 START domain-containing protein" evidence="3">
    <location>
        <begin position="28"/>
        <end position="342"/>
    </location>
</feature>
<dbReference type="EMBL" id="HBNS01052793">
    <property type="protein sequence ID" value="CAE4653818.1"/>
    <property type="molecule type" value="Transcribed_RNA"/>
</dbReference>
<evidence type="ECO:0000313" key="5">
    <source>
        <dbReference type="EMBL" id="CAE4653818.1"/>
    </source>
</evidence>
<dbReference type="SUPFAM" id="SSF55961">
    <property type="entry name" value="Bet v1-like"/>
    <property type="match status" value="1"/>
</dbReference>
<organism evidence="5">
    <name type="scientific">Ditylum brightwellii</name>
    <dbReference type="NCBI Taxonomy" id="49249"/>
    <lineage>
        <taxon>Eukaryota</taxon>
        <taxon>Sar</taxon>
        <taxon>Stramenopiles</taxon>
        <taxon>Ochrophyta</taxon>
        <taxon>Bacillariophyta</taxon>
        <taxon>Mediophyceae</taxon>
        <taxon>Lithodesmiophycidae</taxon>
        <taxon>Lithodesmiales</taxon>
        <taxon>Lithodesmiaceae</taxon>
        <taxon>Ditylum</taxon>
    </lineage>
</organism>
<feature type="transmembrane region" description="Helical" evidence="2">
    <location>
        <begin position="312"/>
        <end position="334"/>
    </location>
</feature>
<keyword evidence="2" id="KW-0812">Transmembrane</keyword>
<accession>A0A6U3P4E9</accession>
<feature type="domain" description="Coenzyme Q-binding protein COQ10 START" evidence="4">
    <location>
        <begin position="84"/>
        <end position="219"/>
    </location>
</feature>
<evidence type="ECO:0000256" key="1">
    <source>
        <dbReference type="SAM" id="MobiDB-lite"/>
    </source>
</evidence>
<keyword evidence="3" id="KW-0732">Signal</keyword>
<dbReference type="AlphaFoldDB" id="A0A6U3P4E9"/>
<keyword evidence="2" id="KW-1133">Transmembrane helix</keyword>
<keyword evidence="2" id="KW-0472">Membrane</keyword>
<feature type="signal peptide" evidence="3">
    <location>
        <begin position="1"/>
        <end position="27"/>
    </location>
</feature>
<gene>
    <name evidence="5" type="ORF">DBRI00130_LOCUS38635</name>
</gene>
<dbReference type="InterPro" id="IPR023393">
    <property type="entry name" value="START-like_dom_sf"/>
</dbReference>
<evidence type="ECO:0000256" key="3">
    <source>
        <dbReference type="SAM" id="SignalP"/>
    </source>
</evidence>